<gene>
    <name evidence="5" type="ORF">GCM10010123_32620</name>
</gene>
<reference evidence="5" key="2">
    <citation type="submission" date="2020-09" db="EMBL/GenBank/DDBJ databases">
        <authorList>
            <person name="Sun Q."/>
            <person name="Ohkuma M."/>
        </authorList>
    </citation>
    <scope>NUCLEOTIDE SEQUENCE</scope>
    <source>
        <strain evidence="5">JCM 3090</strain>
    </source>
</reference>
<evidence type="ECO:0000313" key="6">
    <source>
        <dbReference type="Proteomes" id="UP000649739"/>
    </source>
</evidence>
<evidence type="ECO:0000313" key="5">
    <source>
        <dbReference type="EMBL" id="GGK00188.1"/>
    </source>
</evidence>
<dbReference type="SMART" id="SM00347">
    <property type="entry name" value="HTH_MARR"/>
    <property type="match status" value="1"/>
</dbReference>
<accession>A0A8J3FB34</accession>
<dbReference type="PROSITE" id="PS01117">
    <property type="entry name" value="HTH_MARR_1"/>
    <property type="match status" value="1"/>
</dbReference>
<dbReference type="InterPro" id="IPR036390">
    <property type="entry name" value="WH_DNA-bd_sf"/>
</dbReference>
<feature type="domain" description="HTH marR-type" evidence="4">
    <location>
        <begin position="13"/>
        <end position="150"/>
    </location>
</feature>
<keyword evidence="6" id="KW-1185">Reference proteome</keyword>
<comment type="caution">
    <text evidence="5">The sequence shown here is derived from an EMBL/GenBank/DDBJ whole genome shotgun (WGS) entry which is preliminary data.</text>
</comment>
<dbReference type="InterPro" id="IPR036388">
    <property type="entry name" value="WH-like_DNA-bd_sf"/>
</dbReference>
<dbReference type="InterPro" id="IPR039422">
    <property type="entry name" value="MarR/SlyA-like"/>
</dbReference>
<evidence type="ECO:0000256" key="2">
    <source>
        <dbReference type="ARBA" id="ARBA00023125"/>
    </source>
</evidence>
<organism evidence="5 6">
    <name type="scientific">Pilimelia anulata</name>
    <dbReference type="NCBI Taxonomy" id="53371"/>
    <lineage>
        <taxon>Bacteria</taxon>
        <taxon>Bacillati</taxon>
        <taxon>Actinomycetota</taxon>
        <taxon>Actinomycetes</taxon>
        <taxon>Micromonosporales</taxon>
        <taxon>Micromonosporaceae</taxon>
        <taxon>Pilimelia</taxon>
    </lineage>
</organism>
<dbReference type="SUPFAM" id="SSF46785">
    <property type="entry name" value="Winged helix' DNA-binding domain"/>
    <property type="match status" value="1"/>
</dbReference>
<reference evidence="5" key="1">
    <citation type="journal article" date="2014" name="Int. J. Syst. Evol. Microbiol.">
        <title>Complete genome sequence of Corynebacterium casei LMG S-19264T (=DSM 44701T), isolated from a smear-ripened cheese.</title>
        <authorList>
            <consortium name="US DOE Joint Genome Institute (JGI-PGF)"/>
            <person name="Walter F."/>
            <person name="Albersmeier A."/>
            <person name="Kalinowski J."/>
            <person name="Ruckert C."/>
        </authorList>
    </citation>
    <scope>NUCLEOTIDE SEQUENCE</scope>
    <source>
        <strain evidence="5">JCM 3090</strain>
    </source>
</reference>
<dbReference type="InterPro" id="IPR023187">
    <property type="entry name" value="Tscrpt_reg_MarR-type_CS"/>
</dbReference>
<dbReference type="PANTHER" id="PTHR33164:SF43">
    <property type="entry name" value="HTH-TYPE TRANSCRIPTIONAL REPRESSOR YETL"/>
    <property type="match status" value="1"/>
</dbReference>
<dbReference type="PROSITE" id="PS50995">
    <property type="entry name" value="HTH_MARR_2"/>
    <property type="match status" value="1"/>
</dbReference>
<dbReference type="RefSeq" id="WP_189171027.1">
    <property type="nucleotide sequence ID" value="NZ_BMQB01000007.1"/>
</dbReference>
<evidence type="ECO:0000259" key="4">
    <source>
        <dbReference type="PROSITE" id="PS50995"/>
    </source>
</evidence>
<keyword evidence="1" id="KW-0805">Transcription regulation</keyword>
<dbReference type="InterPro" id="IPR000835">
    <property type="entry name" value="HTH_MarR-typ"/>
</dbReference>
<evidence type="ECO:0000256" key="1">
    <source>
        <dbReference type="ARBA" id="ARBA00023015"/>
    </source>
</evidence>
<sequence>MTDVNRAYSDHAMLLLGHALQALSRDYADRLAQAPPGRLPDDLRGLRSSQIRLLSLTPPDGLRVTDLARRVGMTKQALGEFATALERLGLLESAADPTDRRARILRPTPRGRTVVAAAAALIAEVEADWRDRVGAAAWDAMRATLERVASLGGGVR</sequence>
<keyword evidence="2" id="KW-0238">DNA-binding</keyword>
<evidence type="ECO:0000256" key="3">
    <source>
        <dbReference type="ARBA" id="ARBA00023163"/>
    </source>
</evidence>
<dbReference type="GO" id="GO:0003700">
    <property type="term" value="F:DNA-binding transcription factor activity"/>
    <property type="evidence" value="ECO:0007669"/>
    <property type="project" value="InterPro"/>
</dbReference>
<dbReference type="Proteomes" id="UP000649739">
    <property type="component" value="Unassembled WGS sequence"/>
</dbReference>
<dbReference type="Gene3D" id="1.10.10.10">
    <property type="entry name" value="Winged helix-like DNA-binding domain superfamily/Winged helix DNA-binding domain"/>
    <property type="match status" value="1"/>
</dbReference>
<dbReference type="PANTHER" id="PTHR33164">
    <property type="entry name" value="TRANSCRIPTIONAL REGULATOR, MARR FAMILY"/>
    <property type="match status" value="1"/>
</dbReference>
<protein>
    <recommendedName>
        <fullName evidence="4">HTH marR-type domain-containing protein</fullName>
    </recommendedName>
</protein>
<dbReference type="AlphaFoldDB" id="A0A8J3FB34"/>
<dbReference type="GO" id="GO:0006950">
    <property type="term" value="P:response to stress"/>
    <property type="evidence" value="ECO:0007669"/>
    <property type="project" value="TreeGrafter"/>
</dbReference>
<dbReference type="GO" id="GO:0003677">
    <property type="term" value="F:DNA binding"/>
    <property type="evidence" value="ECO:0007669"/>
    <property type="project" value="UniProtKB-KW"/>
</dbReference>
<keyword evidence="3" id="KW-0804">Transcription</keyword>
<dbReference type="Pfam" id="PF12802">
    <property type="entry name" value="MarR_2"/>
    <property type="match status" value="1"/>
</dbReference>
<dbReference type="EMBL" id="BMQB01000007">
    <property type="protein sequence ID" value="GGK00188.1"/>
    <property type="molecule type" value="Genomic_DNA"/>
</dbReference>
<name>A0A8J3FB34_9ACTN</name>
<proteinExistence type="predicted"/>